<sequence>MLALEGARRLLEALMPPRLETYLAEASAEHGTTPERVMSTSRLRRDCRARRDVMRRLRADGFSMPQIGDWMGRDPSTVFHAVEDGPRSPAPHHNLWSEAEDAILVARRAERVGFDAIAAEIGRSVQACESRMRRHVAAARAAEPQPVPEQVEDCTRALWRATDAWFRREASRRGMPIIETVMTILHGADVVARARAA</sequence>
<comment type="caution">
    <text evidence="2">The sequence shown here is derived from an EMBL/GenBank/DDBJ whole genome shotgun (WGS) entry which is preliminary data.</text>
</comment>
<proteinExistence type="predicted"/>
<name>A0A3D0WAZ5_9SPHN</name>
<dbReference type="GO" id="GO:0005524">
    <property type="term" value="F:ATP binding"/>
    <property type="evidence" value="ECO:0007669"/>
    <property type="project" value="InterPro"/>
</dbReference>
<dbReference type="GO" id="GO:0043565">
    <property type="term" value="F:sequence-specific DNA binding"/>
    <property type="evidence" value="ECO:0007669"/>
    <property type="project" value="InterPro"/>
</dbReference>
<dbReference type="InterPro" id="IPR010921">
    <property type="entry name" value="Trp_repressor/repl_initiator"/>
</dbReference>
<dbReference type="GO" id="GO:0006275">
    <property type="term" value="P:regulation of DNA replication"/>
    <property type="evidence" value="ECO:0007669"/>
    <property type="project" value="InterPro"/>
</dbReference>
<dbReference type="InterPro" id="IPR013159">
    <property type="entry name" value="DnaA_C"/>
</dbReference>
<dbReference type="Gene3D" id="1.10.1750.10">
    <property type="match status" value="1"/>
</dbReference>
<dbReference type="GO" id="GO:0006270">
    <property type="term" value="P:DNA replication initiation"/>
    <property type="evidence" value="ECO:0007669"/>
    <property type="project" value="InterPro"/>
</dbReference>
<feature type="domain" description="Chromosomal replication initiator DnaA C-terminal" evidence="1">
    <location>
        <begin position="18"/>
        <end position="85"/>
    </location>
</feature>
<dbReference type="EMBL" id="DOYJ01000094">
    <property type="protein sequence ID" value="HCB75148.1"/>
    <property type="molecule type" value="Genomic_DNA"/>
</dbReference>
<evidence type="ECO:0000259" key="1">
    <source>
        <dbReference type="SMART" id="SM00760"/>
    </source>
</evidence>
<protein>
    <recommendedName>
        <fullName evidence="1">Chromosomal replication initiator DnaA C-terminal domain-containing protein</fullName>
    </recommendedName>
</protein>
<gene>
    <name evidence="2" type="ORF">DEP91_03100</name>
</gene>
<dbReference type="AlphaFoldDB" id="A0A3D0WAZ5"/>
<reference evidence="2 3" key="1">
    <citation type="journal article" date="2018" name="Nat. Biotechnol.">
        <title>A standardized bacterial taxonomy based on genome phylogeny substantially revises the tree of life.</title>
        <authorList>
            <person name="Parks D.H."/>
            <person name="Chuvochina M."/>
            <person name="Waite D.W."/>
            <person name="Rinke C."/>
            <person name="Skarshewski A."/>
            <person name="Chaumeil P.A."/>
            <person name="Hugenholtz P."/>
        </authorList>
    </citation>
    <scope>NUCLEOTIDE SEQUENCE [LARGE SCALE GENOMIC DNA]</scope>
    <source>
        <strain evidence="2">UBA9015</strain>
    </source>
</reference>
<accession>A0A3D0WAZ5</accession>
<organism evidence="2 3">
    <name type="scientific">Sphingomonas bacterium</name>
    <dbReference type="NCBI Taxonomy" id="1895847"/>
    <lineage>
        <taxon>Bacteria</taxon>
        <taxon>Pseudomonadati</taxon>
        <taxon>Pseudomonadota</taxon>
        <taxon>Alphaproteobacteria</taxon>
        <taxon>Sphingomonadales</taxon>
        <taxon>Sphingomonadaceae</taxon>
        <taxon>Sphingomonas</taxon>
    </lineage>
</organism>
<dbReference type="SMART" id="SM00760">
    <property type="entry name" value="Bac_DnaA_C"/>
    <property type="match status" value="1"/>
</dbReference>
<evidence type="ECO:0000313" key="2">
    <source>
        <dbReference type="EMBL" id="HCB75148.1"/>
    </source>
</evidence>
<evidence type="ECO:0000313" key="3">
    <source>
        <dbReference type="Proteomes" id="UP000262699"/>
    </source>
</evidence>
<dbReference type="SUPFAM" id="SSF48295">
    <property type="entry name" value="TrpR-like"/>
    <property type="match status" value="1"/>
</dbReference>
<dbReference type="Proteomes" id="UP000262699">
    <property type="component" value="Unassembled WGS sequence"/>
</dbReference>